<dbReference type="InterPro" id="IPR011344">
    <property type="entry name" value="ssDNA-bd"/>
</dbReference>
<dbReference type="CDD" id="cd04496">
    <property type="entry name" value="SSB_OBF"/>
    <property type="match status" value="1"/>
</dbReference>
<keyword evidence="1 2" id="KW-0238">DNA-binding</keyword>
<name>A0ABS6FEE9_9FIRM</name>
<dbReference type="GO" id="GO:0003677">
    <property type="term" value="F:DNA binding"/>
    <property type="evidence" value="ECO:0007669"/>
    <property type="project" value="UniProtKB-KW"/>
</dbReference>
<comment type="caution">
    <text evidence="4">The sequence shown here is derived from an EMBL/GenBank/DDBJ whole genome shotgun (WGS) entry which is preliminary data.</text>
</comment>
<dbReference type="Proteomes" id="UP000783742">
    <property type="component" value="Unassembled WGS sequence"/>
</dbReference>
<comment type="subunit">
    <text evidence="1">Homotetramer.</text>
</comment>
<protein>
    <recommendedName>
        <fullName evidence="1 3">Single-stranded DNA-binding protein</fullName>
        <shortName evidence="1">SSB</shortName>
    </recommendedName>
</protein>
<organism evidence="4 5">
    <name type="scientific">Peptoniphilus ovalis</name>
    <dbReference type="NCBI Taxonomy" id="2841503"/>
    <lineage>
        <taxon>Bacteria</taxon>
        <taxon>Bacillati</taxon>
        <taxon>Bacillota</taxon>
        <taxon>Tissierellia</taxon>
        <taxon>Tissierellales</taxon>
        <taxon>Peptoniphilaceae</taxon>
        <taxon>Peptoniphilus</taxon>
    </lineage>
</organism>
<accession>A0ABS6FEE9</accession>
<proteinExistence type="inferred from homology"/>
<reference evidence="4 5" key="1">
    <citation type="submission" date="2021-06" db="EMBL/GenBank/DDBJ databases">
        <authorList>
            <person name="Sun Q."/>
            <person name="Li D."/>
        </authorList>
    </citation>
    <scope>NUCLEOTIDE SEQUENCE [LARGE SCALE GENOMIC DNA]</scope>
    <source>
        <strain evidence="4 5">MSJ-1</strain>
    </source>
</reference>
<dbReference type="Pfam" id="PF00436">
    <property type="entry name" value="SSB"/>
    <property type="match status" value="1"/>
</dbReference>
<sequence length="178" mass="19519">MNCVSLIGRLARDPELRYSQNGMAVCRFTVAVDRRMNKQKKAEAEANNQPTADFISCTAFNQVAELIANYHKKGSQIGIDGRIQTGSYEKDGRTIYTTDVIVNNLTFIGSSSSNQGAGQNMNQGGFNQNMGNNMNQGGFNQGFSNTQPVNSAYNDNDFSNTDDDNAGFFPIDNDDIPF</sequence>
<dbReference type="PROSITE" id="PS50935">
    <property type="entry name" value="SSB"/>
    <property type="match status" value="1"/>
</dbReference>
<comment type="caution">
    <text evidence="1">Lacks conserved residue(s) required for the propagation of feature annotation.</text>
</comment>
<dbReference type="InterPro" id="IPR000424">
    <property type="entry name" value="Primosome_PriB/ssb"/>
</dbReference>
<gene>
    <name evidence="4" type="ORF">KQI68_01125</name>
</gene>
<dbReference type="RefSeq" id="WP_216548174.1">
    <property type="nucleotide sequence ID" value="NZ_JAHLQO010000001.1"/>
</dbReference>
<evidence type="ECO:0000256" key="1">
    <source>
        <dbReference type="HAMAP-Rule" id="MF_00984"/>
    </source>
</evidence>
<evidence type="ECO:0000313" key="4">
    <source>
        <dbReference type="EMBL" id="MBU5668433.1"/>
    </source>
</evidence>
<evidence type="ECO:0000256" key="2">
    <source>
        <dbReference type="PROSITE-ProRule" id="PRU00252"/>
    </source>
</evidence>
<dbReference type="HAMAP" id="MF_00984">
    <property type="entry name" value="SSB"/>
    <property type="match status" value="1"/>
</dbReference>
<evidence type="ECO:0000313" key="5">
    <source>
        <dbReference type="Proteomes" id="UP000783742"/>
    </source>
</evidence>
<dbReference type="PANTHER" id="PTHR10302">
    <property type="entry name" value="SINGLE-STRANDED DNA-BINDING PROTEIN"/>
    <property type="match status" value="1"/>
</dbReference>
<dbReference type="NCBIfam" id="TIGR00621">
    <property type="entry name" value="ssb"/>
    <property type="match status" value="1"/>
</dbReference>
<keyword evidence="5" id="KW-1185">Reference proteome</keyword>
<dbReference type="EMBL" id="JAHLQO010000001">
    <property type="protein sequence ID" value="MBU5668433.1"/>
    <property type="molecule type" value="Genomic_DNA"/>
</dbReference>
<dbReference type="PANTHER" id="PTHR10302:SF27">
    <property type="entry name" value="SINGLE-STRANDED DNA-BINDING PROTEIN"/>
    <property type="match status" value="1"/>
</dbReference>
<evidence type="ECO:0000256" key="3">
    <source>
        <dbReference type="RuleBase" id="RU000524"/>
    </source>
</evidence>